<organism evidence="1 2">
    <name type="scientific">Aureliella helgolandensis</name>
    <dbReference type="NCBI Taxonomy" id="2527968"/>
    <lineage>
        <taxon>Bacteria</taxon>
        <taxon>Pseudomonadati</taxon>
        <taxon>Planctomycetota</taxon>
        <taxon>Planctomycetia</taxon>
        <taxon>Pirellulales</taxon>
        <taxon>Pirellulaceae</taxon>
        <taxon>Aureliella</taxon>
    </lineage>
</organism>
<evidence type="ECO:0000313" key="2">
    <source>
        <dbReference type="Proteomes" id="UP000318017"/>
    </source>
</evidence>
<dbReference type="EMBL" id="CP036298">
    <property type="protein sequence ID" value="QDV23854.1"/>
    <property type="molecule type" value="Genomic_DNA"/>
</dbReference>
<name>A0A518G5K9_9BACT</name>
<dbReference type="Proteomes" id="UP000318017">
    <property type="component" value="Chromosome"/>
</dbReference>
<evidence type="ECO:0000313" key="1">
    <source>
        <dbReference type="EMBL" id="QDV23854.1"/>
    </source>
</evidence>
<proteinExistence type="predicted"/>
<reference evidence="1 2" key="1">
    <citation type="submission" date="2019-02" db="EMBL/GenBank/DDBJ databases">
        <title>Deep-cultivation of Planctomycetes and their phenomic and genomic characterization uncovers novel biology.</title>
        <authorList>
            <person name="Wiegand S."/>
            <person name="Jogler M."/>
            <person name="Boedeker C."/>
            <person name="Pinto D."/>
            <person name="Vollmers J."/>
            <person name="Rivas-Marin E."/>
            <person name="Kohn T."/>
            <person name="Peeters S.H."/>
            <person name="Heuer A."/>
            <person name="Rast P."/>
            <person name="Oberbeckmann S."/>
            <person name="Bunk B."/>
            <person name="Jeske O."/>
            <person name="Meyerdierks A."/>
            <person name="Storesund J.E."/>
            <person name="Kallscheuer N."/>
            <person name="Luecker S."/>
            <person name="Lage O.M."/>
            <person name="Pohl T."/>
            <person name="Merkel B.J."/>
            <person name="Hornburger P."/>
            <person name="Mueller R.-W."/>
            <person name="Bruemmer F."/>
            <person name="Labrenz M."/>
            <person name="Spormann A.M."/>
            <person name="Op den Camp H."/>
            <person name="Overmann J."/>
            <person name="Amann R."/>
            <person name="Jetten M.S.M."/>
            <person name="Mascher T."/>
            <person name="Medema M.H."/>
            <person name="Devos D.P."/>
            <person name="Kaster A.-K."/>
            <person name="Ovreas L."/>
            <person name="Rohde M."/>
            <person name="Galperin M.Y."/>
            <person name="Jogler C."/>
        </authorList>
    </citation>
    <scope>NUCLEOTIDE SEQUENCE [LARGE SCALE GENOMIC DNA]</scope>
    <source>
        <strain evidence="1 2">Q31a</strain>
    </source>
</reference>
<protein>
    <submittedName>
        <fullName evidence="1">Uncharacterized protein</fullName>
    </submittedName>
</protein>
<sequence length="79" mass="8452">MLKKIVTSTCILFLTGLSGIGQDLSGAENETGAAIVKVLNTQIASLNDAYHEKIASLDKAFVIKFNSLQNEAVARLTEL</sequence>
<dbReference type="KEGG" id="ahel:Q31a_21610"/>
<keyword evidence="2" id="KW-1185">Reference proteome</keyword>
<accession>A0A518G5K9</accession>
<dbReference type="RefSeq" id="WP_145077085.1">
    <property type="nucleotide sequence ID" value="NZ_CP036298.1"/>
</dbReference>
<dbReference type="AlphaFoldDB" id="A0A518G5K9"/>
<gene>
    <name evidence="1" type="ORF">Q31a_21610</name>
</gene>